<dbReference type="GO" id="GO:0016787">
    <property type="term" value="F:hydrolase activity"/>
    <property type="evidence" value="ECO:0007669"/>
    <property type="project" value="UniProtKB-KW"/>
</dbReference>
<feature type="domain" description="Serine aminopeptidase S33" evidence="1">
    <location>
        <begin position="35"/>
        <end position="147"/>
    </location>
</feature>
<evidence type="ECO:0000313" key="3">
    <source>
        <dbReference type="Proteomes" id="UP000578819"/>
    </source>
</evidence>
<accession>A0A7W7SV14</accession>
<dbReference type="SUPFAM" id="SSF53474">
    <property type="entry name" value="alpha/beta-Hydrolases"/>
    <property type="match status" value="1"/>
</dbReference>
<evidence type="ECO:0000313" key="2">
    <source>
        <dbReference type="EMBL" id="MBB4961106.1"/>
    </source>
</evidence>
<organism evidence="2 3">
    <name type="scientific">Micromonospora polyrhachis</name>
    <dbReference type="NCBI Taxonomy" id="1282883"/>
    <lineage>
        <taxon>Bacteria</taxon>
        <taxon>Bacillati</taxon>
        <taxon>Actinomycetota</taxon>
        <taxon>Actinomycetes</taxon>
        <taxon>Micromonosporales</taxon>
        <taxon>Micromonosporaceae</taxon>
        <taxon>Micromonospora</taxon>
    </lineage>
</organism>
<evidence type="ECO:0000259" key="1">
    <source>
        <dbReference type="Pfam" id="PF12146"/>
    </source>
</evidence>
<dbReference type="Proteomes" id="UP000578819">
    <property type="component" value="Unassembled WGS sequence"/>
</dbReference>
<reference evidence="2 3" key="1">
    <citation type="submission" date="2020-08" db="EMBL/GenBank/DDBJ databases">
        <title>Sequencing the genomes of 1000 actinobacteria strains.</title>
        <authorList>
            <person name="Klenk H.-P."/>
        </authorList>
    </citation>
    <scope>NUCLEOTIDE SEQUENCE [LARGE SCALE GENOMIC DNA]</scope>
    <source>
        <strain evidence="2 3">DSM 45886</strain>
    </source>
</reference>
<dbReference type="Gene3D" id="3.40.50.1820">
    <property type="entry name" value="alpha/beta hydrolase"/>
    <property type="match status" value="1"/>
</dbReference>
<comment type="caution">
    <text evidence="2">The sequence shown here is derived from an EMBL/GenBank/DDBJ whole genome shotgun (WGS) entry which is preliminary data.</text>
</comment>
<dbReference type="AlphaFoldDB" id="A0A7W7SV14"/>
<name>A0A7W7SV14_9ACTN</name>
<keyword evidence="2" id="KW-0378">Hydrolase</keyword>
<dbReference type="InterPro" id="IPR029058">
    <property type="entry name" value="AB_hydrolase_fold"/>
</dbReference>
<keyword evidence="3" id="KW-1185">Reference proteome</keyword>
<sequence>MEVTPEYAQEFVDVPGGRLGVQIYPEPEGVTGAPVVVICPAMGVRARYYRPFAVALREAGLAVVVADLRGTGASTPAPSRADRYGYAELVTDVGAVLESLKSRLDGRTRLLLGHSLGGQAALLHVALAEETMVDGLALLAVGVPYWRSYSDLRRYGLLPYSQGIAAVSTVLGVWPGWGFGGRQARGVIRDWAYTARTGRFPILDGVDPEVAVRSVRTPVLAVSMDNDQFTPHETLDYLCGMLTAAPVHRERYTTAEAGGPLDHFTWVRASAPLAARVAGFAAGLTAVDPQIS</sequence>
<protein>
    <submittedName>
        <fullName evidence="2">Putative alpha/beta hydrolase</fullName>
    </submittedName>
</protein>
<dbReference type="PANTHER" id="PTHR43329">
    <property type="entry name" value="EPOXIDE HYDROLASE"/>
    <property type="match status" value="1"/>
</dbReference>
<gene>
    <name evidence="2" type="ORF">FHR38_004839</name>
</gene>
<dbReference type="InterPro" id="IPR022742">
    <property type="entry name" value="Hydrolase_4"/>
</dbReference>
<dbReference type="PIRSF" id="PIRSF037442">
    <property type="entry name" value="UCP037442_abhydr"/>
    <property type="match status" value="1"/>
</dbReference>
<proteinExistence type="predicted"/>
<dbReference type="Pfam" id="PF12146">
    <property type="entry name" value="Hydrolase_4"/>
    <property type="match status" value="1"/>
</dbReference>
<dbReference type="EMBL" id="JACHJW010000001">
    <property type="protein sequence ID" value="MBB4961106.1"/>
    <property type="molecule type" value="Genomic_DNA"/>
</dbReference>
<dbReference type="InterPro" id="IPR017208">
    <property type="entry name" value="UCP037442_abhydr"/>
</dbReference>
<dbReference type="RefSeq" id="WP_184536764.1">
    <property type="nucleotide sequence ID" value="NZ_JACHJW010000001.1"/>
</dbReference>